<keyword evidence="3" id="KW-1133">Transmembrane helix</keyword>
<protein>
    <submittedName>
        <fullName evidence="5">Flagellar motor protein MotB</fullName>
    </submittedName>
</protein>
<keyword evidence="3" id="KW-0812">Transmembrane</keyword>
<feature type="transmembrane region" description="Helical" evidence="3">
    <location>
        <begin position="21"/>
        <end position="45"/>
    </location>
</feature>
<keyword evidence="5" id="KW-0282">Flagellum</keyword>
<dbReference type="KEGG" id="alus:STSP2_00039"/>
<dbReference type="AlphaFoldDB" id="A0A1U9NG40"/>
<evidence type="ECO:0000256" key="3">
    <source>
        <dbReference type="SAM" id="Phobius"/>
    </source>
</evidence>
<comment type="subcellular location">
    <subcellularLocation>
        <location evidence="1">Membrane</location>
    </subcellularLocation>
</comment>
<feature type="domain" description="Motility protein B-like N-terminal" evidence="4">
    <location>
        <begin position="7"/>
        <end position="58"/>
    </location>
</feature>
<dbReference type="Pfam" id="PF13677">
    <property type="entry name" value="MotB_plug"/>
    <property type="match status" value="1"/>
</dbReference>
<dbReference type="InterPro" id="IPR025713">
    <property type="entry name" value="MotB-like_N_dom"/>
</dbReference>
<dbReference type="GO" id="GO:0016020">
    <property type="term" value="C:membrane"/>
    <property type="evidence" value="ECO:0007669"/>
    <property type="project" value="UniProtKB-SubCell"/>
</dbReference>
<proteinExistence type="predicted"/>
<keyword evidence="5" id="KW-0966">Cell projection</keyword>
<sequence>MARNRSKKPVEDDGDPGAPEWMVTFSDCMTLLLTFFVLLLSFATFDNGEFNSFSNAFGKGNKSVKAASGTPKDGMNEPQQIIPVEEVSKGSRVPSVTKDPTGNMVQQKRLTDYRNQKVFAVSSEDVFVAMGTVLNKDGKAILEDMAKFLELVPARVVISENDGAEPGKADKVGLSRACSVMEALVDKGVDRELISVTASNMLDDTHRRESRQLVITLLEEEVY</sequence>
<keyword evidence="2 3" id="KW-0472">Membrane</keyword>
<dbReference type="Proteomes" id="UP000189674">
    <property type="component" value="Chromosome"/>
</dbReference>
<organism evidence="5 6">
    <name type="scientific">Anaerohalosphaera lusitana</name>
    <dbReference type="NCBI Taxonomy" id="1936003"/>
    <lineage>
        <taxon>Bacteria</taxon>
        <taxon>Pseudomonadati</taxon>
        <taxon>Planctomycetota</taxon>
        <taxon>Phycisphaerae</taxon>
        <taxon>Sedimentisphaerales</taxon>
        <taxon>Anaerohalosphaeraceae</taxon>
        <taxon>Anaerohalosphaera</taxon>
    </lineage>
</organism>
<dbReference type="OrthoDB" id="9815217at2"/>
<name>A0A1U9NG40_9BACT</name>
<dbReference type="SUPFAM" id="SSF103088">
    <property type="entry name" value="OmpA-like"/>
    <property type="match status" value="1"/>
</dbReference>
<gene>
    <name evidence="5" type="ORF">STSP2_00039</name>
</gene>
<evidence type="ECO:0000256" key="1">
    <source>
        <dbReference type="ARBA" id="ARBA00004370"/>
    </source>
</evidence>
<keyword evidence="5" id="KW-0969">Cilium</keyword>
<keyword evidence="6" id="KW-1185">Reference proteome</keyword>
<dbReference type="STRING" id="1936003.STSP2_00039"/>
<evidence type="ECO:0000313" key="6">
    <source>
        <dbReference type="Proteomes" id="UP000189674"/>
    </source>
</evidence>
<dbReference type="Gene3D" id="3.30.1330.60">
    <property type="entry name" value="OmpA-like domain"/>
    <property type="match status" value="1"/>
</dbReference>
<evidence type="ECO:0000259" key="4">
    <source>
        <dbReference type="Pfam" id="PF13677"/>
    </source>
</evidence>
<dbReference type="EMBL" id="CP019791">
    <property type="protein sequence ID" value="AQT66901.1"/>
    <property type="molecule type" value="Genomic_DNA"/>
</dbReference>
<reference evidence="6" key="1">
    <citation type="submission" date="2017-02" db="EMBL/GenBank/DDBJ databases">
        <title>Comparative genomics and description of representatives of a novel lineage of planctomycetes thriving in anoxic sediments.</title>
        <authorList>
            <person name="Spring S."/>
            <person name="Bunk B."/>
            <person name="Sproer C."/>
        </authorList>
    </citation>
    <scope>NUCLEOTIDE SEQUENCE [LARGE SCALE GENOMIC DNA]</scope>
    <source>
        <strain evidence="6">ST-NAGAB-D1</strain>
    </source>
</reference>
<evidence type="ECO:0000313" key="5">
    <source>
        <dbReference type="EMBL" id="AQT66901.1"/>
    </source>
</evidence>
<dbReference type="RefSeq" id="WP_146658730.1">
    <property type="nucleotide sequence ID" value="NZ_CP019791.1"/>
</dbReference>
<evidence type="ECO:0000256" key="2">
    <source>
        <dbReference type="ARBA" id="ARBA00023136"/>
    </source>
</evidence>
<accession>A0A1U9NG40</accession>
<dbReference type="InterPro" id="IPR036737">
    <property type="entry name" value="OmpA-like_sf"/>
</dbReference>